<reference evidence="2" key="1">
    <citation type="submission" date="2014-09" db="EMBL/GenBank/DDBJ databases">
        <title>Draft genome sequence of an oleaginous Mucoromycotina fungus Mucor ambiguus NBRC6742.</title>
        <authorList>
            <person name="Takeda I."/>
            <person name="Yamane N."/>
            <person name="Morita T."/>
            <person name="Tamano K."/>
            <person name="Machida M."/>
            <person name="Baker S."/>
            <person name="Koike H."/>
        </authorList>
    </citation>
    <scope>NUCLEOTIDE SEQUENCE</scope>
    <source>
        <strain evidence="2">NBRC 6742</strain>
    </source>
</reference>
<dbReference type="SUPFAM" id="SSF159006">
    <property type="entry name" value="YopX-like"/>
    <property type="match status" value="1"/>
</dbReference>
<dbReference type="InterPro" id="IPR023385">
    <property type="entry name" value="YopX-like_C"/>
</dbReference>
<dbReference type="EMBL" id="DF836953">
    <property type="protein sequence ID" value="GAN11528.1"/>
    <property type="molecule type" value="Genomic_DNA"/>
</dbReference>
<evidence type="ECO:0000259" key="1">
    <source>
        <dbReference type="Pfam" id="PF09643"/>
    </source>
</evidence>
<dbReference type="AlphaFoldDB" id="A0A0C9N9T9"/>
<dbReference type="Gene3D" id="2.30.30.290">
    <property type="entry name" value="YopX-like domains"/>
    <property type="match status" value="1"/>
</dbReference>
<dbReference type="NCBIfam" id="TIGR01671">
    <property type="entry name" value="phage_TIGR01671"/>
    <property type="match status" value="1"/>
</dbReference>
<gene>
    <name evidence="2" type="ORF">MAM1_0664c11092</name>
</gene>
<name>A0A0C9N9T9_9FUNG</name>
<sequence>MWQLRIYDMKHFWDNNYHLMELVKEVAEEPDKDSIYEIDGRTYRWCAFSPEHKVCGIKEITLNTEPDDVDDDYLTCPYCGSIDHDAWERSADDDTVECGSCGSTIEYQRNVQITYTPIHTRRDTKMREIKFRAWYIPREEMVQPDRLESINFDTKVLGVYMPIENKGFHRFRMSDFILMQYTGLKDRNGVDIYEGDIVSYTSNEKVGERKVMQRRGYDTYAVYGEVEIRGVVKFGTINRPFEKGLLYYVDTDKSVSYDTYFWGSGKKSDRPEMKSSNLTKSLKTNVDYQVIGNVYENLELLEDK</sequence>
<protein>
    <submittedName>
        <fullName evidence="2">Predicted extracellular nuclease</fullName>
    </submittedName>
</protein>
<feature type="domain" description="YopX protein" evidence="1">
    <location>
        <begin position="130"/>
        <end position="302"/>
    </location>
</feature>
<dbReference type="InterPro" id="IPR019096">
    <property type="entry name" value="YopX_protein"/>
</dbReference>
<dbReference type="OrthoDB" id="10669384at2759"/>
<evidence type="ECO:0000313" key="2">
    <source>
        <dbReference type="EMBL" id="GAN11528.1"/>
    </source>
</evidence>
<accession>A0A0C9N9T9</accession>
<dbReference type="Proteomes" id="UP000053815">
    <property type="component" value="Unassembled WGS sequence"/>
</dbReference>
<organism evidence="2">
    <name type="scientific">Mucor ambiguus</name>
    <dbReference type="NCBI Taxonomy" id="91626"/>
    <lineage>
        <taxon>Eukaryota</taxon>
        <taxon>Fungi</taxon>
        <taxon>Fungi incertae sedis</taxon>
        <taxon>Mucoromycota</taxon>
        <taxon>Mucoromycotina</taxon>
        <taxon>Mucoromycetes</taxon>
        <taxon>Mucorales</taxon>
        <taxon>Mucorineae</taxon>
        <taxon>Mucoraceae</taxon>
        <taxon>Mucor</taxon>
    </lineage>
</organism>
<dbReference type="InterPro" id="IPR010024">
    <property type="entry name" value="CHP16711"/>
</dbReference>
<keyword evidence="3" id="KW-1185">Reference proteome</keyword>
<evidence type="ECO:0000313" key="3">
    <source>
        <dbReference type="Proteomes" id="UP000053815"/>
    </source>
</evidence>
<proteinExistence type="predicted"/>
<dbReference type="Pfam" id="PF09643">
    <property type="entry name" value="YopX"/>
    <property type="match status" value="1"/>
</dbReference>